<dbReference type="Pfam" id="PF00440">
    <property type="entry name" value="TetR_N"/>
    <property type="match status" value="1"/>
</dbReference>
<dbReference type="eggNOG" id="COG1309">
    <property type="taxonomic scope" value="Bacteria"/>
</dbReference>
<keyword evidence="1" id="KW-0805">Transcription regulation</keyword>
<organism evidence="6">
    <name type="scientific">Mycobacterium triplex</name>
    <dbReference type="NCBI Taxonomy" id="47839"/>
    <lineage>
        <taxon>Bacteria</taxon>
        <taxon>Bacillati</taxon>
        <taxon>Actinomycetota</taxon>
        <taxon>Actinomycetes</taxon>
        <taxon>Mycobacteriales</taxon>
        <taxon>Mycobacteriaceae</taxon>
        <taxon>Mycobacterium</taxon>
        <taxon>Mycobacterium simiae complex</taxon>
    </lineage>
</organism>
<dbReference type="InterPro" id="IPR001647">
    <property type="entry name" value="HTH_TetR"/>
</dbReference>
<dbReference type="SUPFAM" id="SSF46689">
    <property type="entry name" value="Homeodomain-like"/>
    <property type="match status" value="1"/>
</dbReference>
<dbReference type="EMBL" id="HG964446">
    <property type="protein sequence ID" value="CDO89042.1"/>
    <property type="molecule type" value="Genomic_DNA"/>
</dbReference>
<dbReference type="PRINTS" id="PR00455">
    <property type="entry name" value="HTHTETR"/>
</dbReference>
<protein>
    <submittedName>
        <fullName evidence="6">TetR family transcriptional regulator</fullName>
    </submittedName>
</protein>
<evidence type="ECO:0000256" key="2">
    <source>
        <dbReference type="ARBA" id="ARBA00023125"/>
    </source>
</evidence>
<dbReference type="AlphaFoldDB" id="A0A024K0C7"/>
<gene>
    <name evidence="7" type="ORF">AWC29_21515</name>
    <name evidence="6" type="ORF">BN973_03413</name>
</gene>
<accession>A0A024K0C7</accession>
<dbReference type="Gene3D" id="1.10.357.10">
    <property type="entry name" value="Tetracycline Repressor, domain 2"/>
    <property type="match status" value="1"/>
</dbReference>
<dbReference type="SUPFAM" id="SSF48498">
    <property type="entry name" value="Tetracyclin repressor-like, C-terminal domain"/>
    <property type="match status" value="1"/>
</dbReference>
<sequence>MPSELELDADQIVAAAVEIMRESGLDAISMRGVATRLGVTPPPVYSRIGNKDALIDAVAEHLLDDLAPEPQRDETWPDYARRWTRQLRARLTDAADCRLFLQAKRPAYLKASRPLLKSMRRDGMSTDMSVRACRLLTWATVGFVAIDHPPSGHSTRRRGRLAGSDPAGVTCEEVDELFETHIDYLIEGIRRDSA</sequence>
<dbReference type="PROSITE" id="PS50977">
    <property type="entry name" value="HTH_TETR_2"/>
    <property type="match status" value="1"/>
</dbReference>
<evidence type="ECO:0000256" key="3">
    <source>
        <dbReference type="ARBA" id="ARBA00023163"/>
    </source>
</evidence>
<dbReference type="RefSeq" id="WP_051641311.1">
    <property type="nucleotide sequence ID" value="NZ_HG964446.1"/>
</dbReference>
<feature type="domain" description="HTH tetR-type" evidence="5">
    <location>
        <begin position="6"/>
        <end position="66"/>
    </location>
</feature>
<evidence type="ECO:0000313" key="6">
    <source>
        <dbReference type="EMBL" id="CDO89042.1"/>
    </source>
</evidence>
<dbReference type="InterPro" id="IPR009057">
    <property type="entry name" value="Homeodomain-like_sf"/>
</dbReference>
<dbReference type="Proteomes" id="UP000193710">
    <property type="component" value="Unassembled WGS sequence"/>
</dbReference>
<feature type="DNA-binding region" description="H-T-H motif" evidence="4">
    <location>
        <begin position="29"/>
        <end position="48"/>
    </location>
</feature>
<proteinExistence type="predicted"/>
<keyword evidence="8" id="KW-1185">Reference proteome</keyword>
<dbReference type="InterPro" id="IPR050109">
    <property type="entry name" value="HTH-type_TetR-like_transc_reg"/>
</dbReference>
<reference evidence="7 8" key="3">
    <citation type="submission" date="2016-01" db="EMBL/GenBank/DDBJ databases">
        <title>The new phylogeny of the genus Mycobacterium.</title>
        <authorList>
            <person name="Tarcisio F."/>
            <person name="Conor M."/>
            <person name="Antonella G."/>
            <person name="Elisabetta G."/>
            <person name="Giulia F.S."/>
            <person name="Sara T."/>
            <person name="Anna F."/>
            <person name="Clotilde B."/>
            <person name="Roberto B."/>
            <person name="Veronica D.S."/>
            <person name="Fabio R."/>
            <person name="Monica P."/>
            <person name="Olivier J."/>
            <person name="Enrico T."/>
            <person name="Nicola S."/>
        </authorList>
    </citation>
    <scope>NUCLEOTIDE SEQUENCE [LARGE SCALE GENOMIC DNA]</scope>
    <source>
        <strain evidence="7 8">DSM 44626</strain>
    </source>
</reference>
<dbReference type="EMBL" id="LQPY01000029">
    <property type="protein sequence ID" value="ORX01786.1"/>
    <property type="molecule type" value="Genomic_DNA"/>
</dbReference>
<dbReference type="Proteomes" id="UP000028880">
    <property type="component" value="Unassembled WGS sequence"/>
</dbReference>
<name>A0A024K0C7_9MYCO</name>
<dbReference type="PANTHER" id="PTHR30055:SF151">
    <property type="entry name" value="TRANSCRIPTIONAL REGULATORY PROTEIN"/>
    <property type="match status" value="1"/>
</dbReference>
<dbReference type="GO" id="GO:0000976">
    <property type="term" value="F:transcription cis-regulatory region binding"/>
    <property type="evidence" value="ECO:0007669"/>
    <property type="project" value="TreeGrafter"/>
</dbReference>
<dbReference type="PANTHER" id="PTHR30055">
    <property type="entry name" value="HTH-TYPE TRANSCRIPTIONAL REGULATOR RUTR"/>
    <property type="match status" value="1"/>
</dbReference>
<evidence type="ECO:0000313" key="7">
    <source>
        <dbReference type="EMBL" id="ORX01786.1"/>
    </source>
</evidence>
<reference evidence="6" key="2">
    <citation type="submission" date="2014-04" db="EMBL/GenBank/DDBJ databases">
        <authorList>
            <person name="Xu Y.W."/>
            <person name="Yang Q."/>
        </authorList>
    </citation>
    <scope>NUCLEOTIDE SEQUENCE</scope>
    <source>
        <strain evidence="6">DSM 44626</strain>
    </source>
</reference>
<keyword evidence="2 4" id="KW-0238">DNA-binding</keyword>
<evidence type="ECO:0000313" key="8">
    <source>
        <dbReference type="Proteomes" id="UP000193710"/>
    </source>
</evidence>
<reference evidence="6" key="1">
    <citation type="journal article" date="2014" name="Genome Announc.">
        <title>Draft Genome Sequence of Mycobacterium triplex DSM 44626.</title>
        <authorList>
            <person name="Sassi M."/>
            <person name="Croce O."/>
            <person name="Robert C."/>
            <person name="Raoult D."/>
            <person name="Drancourt M."/>
        </authorList>
    </citation>
    <scope>NUCLEOTIDE SEQUENCE [LARGE SCALE GENOMIC DNA]</scope>
    <source>
        <strain evidence="6">DSM 44626</strain>
    </source>
</reference>
<dbReference type="OrthoDB" id="8222629at2"/>
<evidence type="ECO:0000256" key="4">
    <source>
        <dbReference type="PROSITE-ProRule" id="PRU00335"/>
    </source>
</evidence>
<dbReference type="InterPro" id="IPR036271">
    <property type="entry name" value="Tet_transcr_reg_TetR-rel_C_sf"/>
</dbReference>
<dbReference type="GO" id="GO:0003700">
    <property type="term" value="F:DNA-binding transcription factor activity"/>
    <property type="evidence" value="ECO:0007669"/>
    <property type="project" value="TreeGrafter"/>
</dbReference>
<evidence type="ECO:0000256" key="1">
    <source>
        <dbReference type="ARBA" id="ARBA00023015"/>
    </source>
</evidence>
<keyword evidence="3" id="KW-0804">Transcription</keyword>
<dbReference type="STRING" id="47839.BN973_03413"/>
<dbReference type="HOGENOM" id="CLU_069543_3_2_11"/>
<evidence type="ECO:0000259" key="5">
    <source>
        <dbReference type="PROSITE" id="PS50977"/>
    </source>
</evidence>